<dbReference type="InterPro" id="IPR022902">
    <property type="entry name" value="NAcTrfase_Eis"/>
</dbReference>
<dbReference type="Pfam" id="PF13530">
    <property type="entry name" value="SCP2_2"/>
    <property type="match status" value="1"/>
</dbReference>
<dbReference type="PROSITE" id="PS51186">
    <property type="entry name" value="GNAT"/>
    <property type="match status" value="1"/>
</dbReference>
<dbReference type="HAMAP" id="MF_01812">
    <property type="entry name" value="Eis"/>
    <property type="match status" value="1"/>
</dbReference>
<evidence type="ECO:0000256" key="3">
    <source>
        <dbReference type="ARBA" id="ARBA00023315"/>
    </source>
</evidence>
<comment type="caution">
    <text evidence="4">Lacks conserved residue(s) required for the propagation of feature annotation.</text>
</comment>
<proteinExistence type="inferred from homology"/>
<feature type="active site" description="Proton donor" evidence="4">
    <location>
        <position position="124"/>
    </location>
</feature>
<dbReference type="InterPro" id="IPR000182">
    <property type="entry name" value="GNAT_dom"/>
</dbReference>
<evidence type="ECO:0000313" key="7">
    <source>
        <dbReference type="Proteomes" id="UP001291653"/>
    </source>
</evidence>
<comment type="caution">
    <text evidence="6">The sequence shown here is derived from an EMBL/GenBank/DDBJ whole genome shotgun (WGS) entry which is preliminary data.</text>
</comment>
<evidence type="ECO:0000256" key="2">
    <source>
        <dbReference type="ARBA" id="ARBA00022679"/>
    </source>
</evidence>
<keyword evidence="3 4" id="KW-0012">Acyltransferase</keyword>
<dbReference type="InterPro" id="IPR036527">
    <property type="entry name" value="SCP2_sterol-bd_dom_sf"/>
</dbReference>
<dbReference type="SUPFAM" id="SSF55718">
    <property type="entry name" value="SCP-like"/>
    <property type="match status" value="1"/>
</dbReference>
<feature type="binding site" evidence="4">
    <location>
        <begin position="91"/>
        <end position="96"/>
    </location>
    <ligand>
        <name>acetyl-CoA</name>
        <dbReference type="ChEBI" id="CHEBI:57288"/>
    </ligand>
</feature>
<dbReference type="RefSeq" id="WP_323451683.1">
    <property type="nucleotide sequence ID" value="NZ_BSBI01000023.1"/>
</dbReference>
<dbReference type="Gene3D" id="3.30.1050.10">
    <property type="entry name" value="SCP2 sterol-binding domain"/>
    <property type="match status" value="1"/>
</dbReference>
<dbReference type="NCBIfam" id="NF002367">
    <property type="entry name" value="PRK01346.1-4"/>
    <property type="match status" value="1"/>
</dbReference>
<accession>A0ABQ5PAZ9</accession>
<dbReference type="Gene3D" id="3.40.630.30">
    <property type="match status" value="2"/>
</dbReference>
<keyword evidence="2 4" id="KW-0808">Transferase</keyword>
<protein>
    <submittedName>
        <fullName evidence="6">GNAT family N-acetyltransferase</fullName>
    </submittedName>
</protein>
<comment type="similarity">
    <text evidence="1 4">Belongs to the acetyltransferase Eis family.</text>
</comment>
<keyword evidence="7" id="KW-1185">Reference proteome</keyword>
<dbReference type="Pfam" id="PF17668">
    <property type="entry name" value="Acetyltransf_17"/>
    <property type="match status" value="1"/>
</dbReference>
<feature type="binding site" evidence="4">
    <location>
        <begin position="83"/>
        <end position="85"/>
    </location>
    <ligand>
        <name>acetyl-CoA</name>
        <dbReference type="ChEBI" id="CHEBI:57288"/>
    </ligand>
</feature>
<dbReference type="PANTHER" id="PTHR37817:SF1">
    <property type="entry name" value="N-ACETYLTRANSFERASE EIS"/>
    <property type="match status" value="1"/>
</dbReference>
<dbReference type="Pfam" id="PF13527">
    <property type="entry name" value="Acetyltransf_9"/>
    <property type="match status" value="1"/>
</dbReference>
<evidence type="ECO:0000259" key="5">
    <source>
        <dbReference type="PROSITE" id="PS51186"/>
    </source>
</evidence>
<dbReference type="InterPro" id="IPR051554">
    <property type="entry name" value="Acetyltransferase_Eis"/>
</dbReference>
<sequence length="414" mass="45021">MSPEIRTVTESEYPDWMRALATGFLMPPTPSEQDLKVRRSGTDLDRTLGAFDGGRCVATYRTHPQWLSVPGGARVDANAITNITVASTHRRRGLLSRMMARDLAVAKERGDVVATLTSAEYPIYGRFGFAPATSMAAWTVDLPRTGLDRRATGPACGGRIDLADMADIRALGPALHERVAALTPGMVSRSERWWQLATGVLQVSSDPWTEPLSALYRSASGEVEGLVVYAADGKWNDAQQPLNTLTVRDLLALTPAAERALWHHVCSVDWATGVEVPRRAPDDVLPLLLPDPRAARTTSIIDGIWLRFLDTPRALAARTYGTTASLVLDIRDELGHGGGRFLLDTTPEGTTCTTTTRTPDLTLPAPTLARLYLGDESPHRLAALGLLEENSAGALTLADHAFRTPRRPWCPDVF</sequence>
<organism evidence="6 7">
    <name type="scientific">Streptomyces yaizuensis</name>
    <dbReference type="NCBI Taxonomy" id="2989713"/>
    <lineage>
        <taxon>Bacteria</taxon>
        <taxon>Bacillati</taxon>
        <taxon>Actinomycetota</taxon>
        <taxon>Actinomycetes</taxon>
        <taxon>Kitasatosporales</taxon>
        <taxon>Streptomycetaceae</taxon>
        <taxon>Streptomyces</taxon>
    </lineage>
</organism>
<dbReference type="InterPro" id="IPR041380">
    <property type="entry name" value="Acetyltransf_17"/>
</dbReference>
<evidence type="ECO:0000313" key="6">
    <source>
        <dbReference type="EMBL" id="GLF99751.1"/>
    </source>
</evidence>
<dbReference type="Proteomes" id="UP001291653">
    <property type="component" value="Unassembled WGS sequence"/>
</dbReference>
<dbReference type="InterPro" id="IPR016181">
    <property type="entry name" value="Acyl_CoA_acyltransferase"/>
</dbReference>
<name>A0ABQ5PAZ9_9ACTN</name>
<dbReference type="EMBL" id="BSBI01000023">
    <property type="protein sequence ID" value="GLF99751.1"/>
    <property type="molecule type" value="Genomic_DNA"/>
</dbReference>
<dbReference type="PANTHER" id="PTHR37817">
    <property type="entry name" value="N-ACETYLTRANSFERASE EIS"/>
    <property type="match status" value="1"/>
</dbReference>
<dbReference type="InterPro" id="IPR025559">
    <property type="entry name" value="Eis_dom"/>
</dbReference>
<comment type="subunit">
    <text evidence="4">Homohexamer; trimer of dimers.</text>
</comment>
<dbReference type="CDD" id="cd04301">
    <property type="entry name" value="NAT_SF"/>
    <property type="match status" value="1"/>
</dbReference>
<feature type="domain" description="N-acetyltransferase" evidence="5">
    <location>
        <begin position="3"/>
        <end position="154"/>
    </location>
</feature>
<reference evidence="6 7" key="1">
    <citation type="submission" date="2022-10" db="EMBL/GenBank/DDBJ databases">
        <title>Draft genome sequence of Streptomyces sp. YSPA8.</title>
        <authorList>
            <person name="Moriuchi R."/>
            <person name="Dohra H."/>
            <person name="Yamamura H."/>
            <person name="Kodani S."/>
        </authorList>
    </citation>
    <scope>NUCLEOTIDE SEQUENCE [LARGE SCALE GENOMIC DNA]</scope>
    <source>
        <strain evidence="6 7">YSPA8</strain>
    </source>
</reference>
<evidence type="ECO:0000256" key="4">
    <source>
        <dbReference type="HAMAP-Rule" id="MF_01812"/>
    </source>
</evidence>
<gene>
    <name evidence="6" type="ORF">SYYSPA8_35660</name>
</gene>
<dbReference type="SUPFAM" id="SSF55729">
    <property type="entry name" value="Acyl-CoA N-acyltransferases (Nat)"/>
    <property type="match status" value="1"/>
</dbReference>
<feature type="active site" description="Proton acceptor; via carboxylate" evidence="4">
    <location>
        <position position="414"/>
    </location>
</feature>
<evidence type="ECO:0000256" key="1">
    <source>
        <dbReference type="ARBA" id="ARBA00009213"/>
    </source>
</evidence>